<accession>A0A4V5LYQ3</accession>
<evidence type="ECO:0000256" key="2">
    <source>
        <dbReference type="ARBA" id="ARBA00022516"/>
    </source>
</evidence>
<dbReference type="SUPFAM" id="SSF51735">
    <property type="entry name" value="NAD(P)-binding Rossmann-fold domains"/>
    <property type="match status" value="1"/>
</dbReference>
<evidence type="ECO:0000256" key="3">
    <source>
        <dbReference type="ARBA" id="ARBA00023002"/>
    </source>
</evidence>
<sequence length="360" mass="39556">MLFSLFFTIFASVCSKNKTAHLLFYYKIHNGLREISVIGGGSWATALVKILAENKIRVYWYLRRQLQVEAITREGRNPDYINFAKLDTDYIEASTDLDDVLSKCKHLLFVVPSAHLPAVCQQIDPQQMEGKIIISSIKGTVGPDNLLPSAYLAKSFSALQVNQAVIAGPCHAEEIAAGKKTYMTVCAGDQVLRTALGNALASNYIQICESQDLLGVEYAAIFKNVVGLVCGMAKGMNYGDNFIAVLVANAIHELETLLHALGLDGARIGSSSYLGDLFVTAYSQHSRNRTFGVLIGQGYNVEQTKDTMSMVAEGYTATKGLHDMAAARGLNLPILNTAYRILYNYMPVKTEFKLLERSMI</sequence>
<dbReference type="GO" id="GO:0005829">
    <property type="term" value="C:cytosol"/>
    <property type="evidence" value="ECO:0007669"/>
    <property type="project" value="TreeGrafter"/>
</dbReference>
<gene>
    <name evidence="14" type="ORF">FAZ19_11540</name>
</gene>
<keyword evidence="15" id="KW-1185">Reference proteome</keyword>
<dbReference type="EMBL" id="SUKA01000003">
    <property type="protein sequence ID" value="TJY65749.1"/>
    <property type="molecule type" value="Genomic_DNA"/>
</dbReference>
<comment type="catalytic activity">
    <reaction evidence="11">
        <text>sn-glycerol 3-phosphate + NADP(+) = dihydroxyacetone phosphate + NADPH + H(+)</text>
        <dbReference type="Rhea" id="RHEA:11096"/>
        <dbReference type="ChEBI" id="CHEBI:15378"/>
        <dbReference type="ChEBI" id="CHEBI:57597"/>
        <dbReference type="ChEBI" id="CHEBI:57642"/>
        <dbReference type="ChEBI" id="CHEBI:57783"/>
        <dbReference type="ChEBI" id="CHEBI:58349"/>
        <dbReference type="EC" id="1.1.1.94"/>
    </reaction>
</comment>
<dbReference type="PIRSF" id="PIRSF000114">
    <property type="entry name" value="Glycerol-3-P_dh"/>
    <property type="match status" value="1"/>
</dbReference>
<dbReference type="GO" id="GO:0046168">
    <property type="term" value="P:glycerol-3-phosphate catabolic process"/>
    <property type="evidence" value="ECO:0007669"/>
    <property type="project" value="InterPro"/>
</dbReference>
<keyword evidence="4" id="KW-0443">Lipid metabolism</keyword>
<dbReference type="InterPro" id="IPR008927">
    <property type="entry name" value="6-PGluconate_DH-like_C_sf"/>
</dbReference>
<keyword evidence="2" id="KW-0444">Lipid biosynthesis</keyword>
<protein>
    <recommendedName>
        <fullName evidence="11">Glycerol-3-phosphate dehydrogenase</fullName>
        <ecNumber evidence="11">1.1.1.94</ecNumber>
    </recommendedName>
</protein>
<keyword evidence="3 10" id="KW-0560">Oxidoreductase</keyword>
<feature type="binding site" evidence="8">
    <location>
        <position position="138"/>
    </location>
    <ligand>
        <name>substrate</name>
    </ligand>
</feature>
<dbReference type="GO" id="GO:0141153">
    <property type="term" value="F:glycerol-3-phosphate dehydrogenase (NADP+) activity"/>
    <property type="evidence" value="ECO:0007669"/>
    <property type="project" value="RHEA"/>
</dbReference>
<evidence type="ECO:0000256" key="8">
    <source>
        <dbReference type="PIRSR" id="PIRSR000114-2"/>
    </source>
</evidence>
<evidence type="ECO:0000313" key="14">
    <source>
        <dbReference type="EMBL" id="TJY65749.1"/>
    </source>
</evidence>
<feature type="active site" description="Proton acceptor" evidence="7">
    <location>
        <position position="223"/>
    </location>
</feature>
<feature type="domain" description="Glycerol-3-phosphate dehydrogenase NAD-dependent N-terminal" evidence="12">
    <location>
        <begin position="34"/>
        <end position="189"/>
    </location>
</feature>
<evidence type="ECO:0000313" key="15">
    <source>
        <dbReference type="Proteomes" id="UP000309872"/>
    </source>
</evidence>
<evidence type="ECO:0000256" key="11">
    <source>
        <dbReference type="RuleBase" id="RU000439"/>
    </source>
</evidence>
<comment type="caution">
    <text evidence="14">The sequence shown here is derived from an EMBL/GenBank/DDBJ whole genome shotgun (WGS) entry which is preliminary data.</text>
</comment>
<dbReference type="Gene3D" id="3.40.50.720">
    <property type="entry name" value="NAD(P)-binding Rossmann-like Domain"/>
    <property type="match status" value="1"/>
</dbReference>
<organism evidence="14 15">
    <name type="scientific">Sphingobacterium alkalisoli</name>
    <dbReference type="NCBI Taxonomy" id="1874115"/>
    <lineage>
        <taxon>Bacteria</taxon>
        <taxon>Pseudomonadati</taxon>
        <taxon>Bacteroidota</taxon>
        <taxon>Sphingobacteriia</taxon>
        <taxon>Sphingobacteriales</taxon>
        <taxon>Sphingobacteriaceae</taxon>
        <taxon>Sphingobacterium</taxon>
    </lineage>
</organism>
<evidence type="ECO:0000256" key="4">
    <source>
        <dbReference type="ARBA" id="ARBA00023098"/>
    </source>
</evidence>
<evidence type="ECO:0000256" key="6">
    <source>
        <dbReference type="ARBA" id="ARBA00023264"/>
    </source>
</evidence>
<dbReference type="InterPro" id="IPR036291">
    <property type="entry name" value="NAD(P)-bd_dom_sf"/>
</dbReference>
<feature type="binding site" evidence="8">
    <location>
        <begin position="287"/>
        <end position="288"/>
    </location>
    <ligand>
        <name>substrate</name>
    </ligand>
</feature>
<evidence type="ECO:0000256" key="9">
    <source>
        <dbReference type="PIRSR" id="PIRSR000114-3"/>
    </source>
</evidence>
<dbReference type="InterPro" id="IPR011128">
    <property type="entry name" value="G3P_DH_NAD-dep_N"/>
</dbReference>
<name>A0A4V5LYQ3_9SPHI</name>
<dbReference type="EC" id="1.1.1.94" evidence="11"/>
<dbReference type="PANTHER" id="PTHR11728:SF1">
    <property type="entry name" value="GLYCEROL-3-PHOSPHATE DEHYDROGENASE [NAD(+)] 2, CHLOROPLASTIC"/>
    <property type="match status" value="1"/>
</dbReference>
<comment type="similarity">
    <text evidence="1 10">Belongs to the NAD-dependent glycerol-3-phosphate dehydrogenase family.</text>
</comment>
<dbReference type="Pfam" id="PF01210">
    <property type="entry name" value="NAD_Gly3P_dh_N"/>
    <property type="match status" value="1"/>
</dbReference>
<proteinExistence type="inferred from homology"/>
<dbReference type="SUPFAM" id="SSF48179">
    <property type="entry name" value="6-phosphogluconate dehydrogenase C-terminal domain-like"/>
    <property type="match status" value="1"/>
</dbReference>
<feature type="binding site" evidence="9">
    <location>
        <position position="172"/>
    </location>
    <ligand>
        <name>NAD(+)</name>
        <dbReference type="ChEBI" id="CHEBI:57540"/>
    </ligand>
</feature>
<feature type="binding site" evidence="9">
    <location>
        <position position="287"/>
    </location>
    <ligand>
        <name>NAD(+)</name>
        <dbReference type="ChEBI" id="CHEBI:57540"/>
    </ligand>
</feature>
<dbReference type="GO" id="GO:0005975">
    <property type="term" value="P:carbohydrate metabolic process"/>
    <property type="evidence" value="ECO:0007669"/>
    <property type="project" value="InterPro"/>
</dbReference>
<keyword evidence="9 10" id="KW-0520">NAD</keyword>
<evidence type="ECO:0000256" key="10">
    <source>
        <dbReference type="RuleBase" id="RU000437"/>
    </source>
</evidence>
<keyword evidence="5" id="KW-0594">Phospholipid biosynthesis</keyword>
<dbReference type="Gene3D" id="1.10.1040.10">
    <property type="entry name" value="N-(1-d-carboxylethyl)-l-norvaline Dehydrogenase, domain 2"/>
    <property type="match status" value="1"/>
</dbReference>
<evidence type="ECO:0000256" key="5">
    <source>
        <dbReference type="ARBA" id="ARBA00023209"/>
    </source>
</evidence>
<feature type="domain" description="Glycerol-3-phosphate dehydrogenase NAD-dependent C-terminal" evidence="13">
    <location>
        <begin position="212"/>
        <end position="350"/>
    </location>
</feature>
<keyword evidence="6" id="KW-1208">Phospholipid metabolism</keyword>
<dbReference type="GO" id="GO:0008654">
    <property type="term" value="P:phospholipid biosynthetic process"/>
    <property type="evidence" value="ECO:0007669"/>
    <property type="project" value="UniProtKB-KW"/>
</dbReference>
<evidence type="ECO:0000256" key="1">
    <source>
        <dbReference type="ARBA" id="ARBA00011009"/>
    </source>
</evidence>
<dbReference type="PRINTS" id="PR00077">
    <property type="entry name" value="GPDHDRGNASE"/>
</dbReference>
<evidence type="ECO:0000259" key="12">
    <source>
        <dbReference type="Pfam" id="PF01210"/>
    </source>
</evidence>
<dbReference type="InterPro" id="IPR006168">
    <property type="entry name" value="G3P_DH_NAD-dep"/>
</dbReference>
<dbReference type="Pfam" id="PF07479">
    <property type="entry name" value="NAD_Gly3P_dh_C"/>
    <property type="match status" value="1"/>
</dbReference>
<dbReference type="InterPro" id="IPR013328">
    <property type="entry name" value="6PGD_dom2"/>
</dbReference>
<evidence type="ECO:0000256" key="7">
    <source>
        <dbReference type="PIRSR" id="PIRSR000114-1"/>
    </source>
</evidence>
<dbReference type="Proteomes" id="UP000309872">
    <property type="component" value="Unassembled WGS sequence"/>
</dbReference>
<dbReference type="AlphaFoldDB" id="A0A4V5LYQ3"/>
<dbReference type="GO" id="GO:0051287">
    <property type="term" value="F:NAD binding"/>
    <property type="evidence" value="ECO:0007669"/>
    <property type="project" value="InterPro"/>
</dbReference>
<evidence type="ECO:0000259" key="13">
    <source>
        <dbReference type="Pfam" id="PF07479"/>
    </source>
</evidence>
<dbReference type="InterPro" id="IPR006109">
    <property type="entry name" value="G3P_DH_NAD-dep_C"/>
</dbReference>
<dbReference type="OrthoDB" id="9812273at2"/>
<reference evidence="14 15" key="1">
    <citation type="submission" date="2019-04" db="EMBL/GenBank/DDBJ databases">
        <title>Sphingobacterium olei sp. nov., isolated from oil-contaminated soil.</title>
        <authorList>
            <person name="Liu B."/>
        </authorList>
    </citation>
    <scope>NUCLEOTIDE SEQUENCE [LARGE SCALE GENOMIC DNA]</scope>
    <source>
        <strain evidence="14 15">Y3L14</strain>
    </source>
</reference>
<dbReference type="PANTHER" id="PTHR11728">
    <property type="entry name" value="GLYCEROL-3-PHOSPHATE DEHYDROGENASE"/>
    <property type="match status" value="1"/>
</dbReference>